<feature type="transmembrane region" description="Helical" evidence="7">
    <location>
        <begin position="100"/>
        <end position="123"/>
    </location>
</feature>
<feature type="transmembrane region" description="Helical" evidence="7">
    <location>
        <begin position="224"/>
        <end position="241"/>
    </location>
</feature>
<dbReference type="AlphaFoldDB" id="A0A4Z0M8P6"/>
<organism evidence="8 9">
    <name type="scientific">Mangrovimicrobium sediminis</name>
    <dbReference type="NCBI Taxonomy" id="2562682"/>
    <lineage>
        <taxon>Bacteria</taxon>
        <taxon>Pseudomonadati</taxon>
        <taxon>Pseudomonadota</taxon>
        <taxon>Gammaproteobacteria</taxon>
        <taxon>Cellvibrionales</taxon>
        <taxon>Halieaceae</taxon>
        <taxon>Mangrovimicrobium</taxon>
    </lineage>
</organism>
<evidence type="ECO:0000313" key="9">
    <source>
        <dbReference type="Proteomes" id="UP000298050"/>
    </source>
</evidence>
<comment type="similarity">
    <text evidence="2">Belongs to the polysaccharide synthase family.</text>
</comment>
<evidence type="ECO:0000256" key="1">
    <source>
        <dbReference type="ARBA" id="ARBA00004651"/>
    </source>
</evidence>
<dbReference type="Pfam" id="PF13440">
    <property type="entry name" value="Polysacc_synt_3"/>
    <property type="match status" value="1"/>
</dbReference>
<dbReference type="CDD" id="cd13127">
    <property type="entry name" value="MATE_tuaB_like"/>
    <property type="match status" value="1"/>
</dbReference>
<accession>A0A4Z0M8P6</accession>
<sequence length="506" mass="55713">MLRTAQRGTGRCDRRDRLVVAAQLRQKTTVGVAWSLLERAVFRGVGVLVTLVLAWFVVPESFALIAVVSVCLAFVNVIVDGGMTDALIRMRACSTSVLNTVFVCNLVAAVAMYAGLCAAAPFLAEFFRQPSLVRLLPVGALATLFYALSAVHRAQLVRKMNFRVQMRVSFPAAFCSGLIAILLAMLGFGVWALVFQIVLQAALQAALYWRVSDWRPQLKFHWQDFREIFAFSGFLLLARILNVPFRHMYVIVITRLYAPEVAGLYFFAERVRNLLLDQLVAAIQSVTYPALSSLQNDDARLKQGYRDIVATSAFLFAPLVIAVVVLAPLFVEVILPERWLSASPYLQLTILAGLLYPLHAVNINIMKVKRRADLVFWVGVVKKCMAVGVLLVSLRWGVMGVLVGQVINSFLSFLPNSYCSKRLLGYTSWEQVVDYAPSVLLAIAAGGFATGLQLLLDLTPVLALPMAAVAMLATYGSLAYLFGMRGLRFGLAILGDLSSRRSQSDC</sequence>
<feature type="transmembrane region" description="Helical" evidence="7">
    <location>
        <begin position="64"/>
        <end position="88"/>
    </location>
</feature>
<gene>
    <name evidence="8" type="ORF">E4634_01905</name>
</gene>
<feature type="transmembrane region" description="Helical" evidence="7">
    <location>
        <begin position="342"/>
        <end position="362"/>
    </location>
</feature>
<keyword evidence="5 7" id="KW-1133">Transmembrane helix</keyword>
<keyword evidence="6 7" id="KW-0472">Membrane</keyword>
<dbReference type="PANTHER" id="PTHR30250:SF10">
    <property type="entry name" value="LIPOPOLYSACCHARIDE BIOSYNTHESIS PROTEIN WZXC"/>
    <property type="match status" value="1"/>
</dbReference>
<dbReference type="GO" id="GO:0005886">
    <property type="term" value="C:plasma membrane"/>
    <property type="evidence" value="ECO:0007669"/>
    <property type="project" value="UniProtKB-SubCell"/>
</dbReference>
<dbReference type="PANTHER" id="PTHR30250">
    <property type="entry name" value="PST FAMILY PREDICTED COLANIC ACID TRANSPORTER"/>
    <property type="match status" value="1"/>
</dbReference>
<evidence type="ECO:0000256" key="5">
    <source>
        <dbReference type="ARBA" id="ARBA00022989"/>
    </source>
</evidence>
<evidence type="ECO:0000256" key="6">
    <source>
        <dbReference type="ARBA" id="ARBA00023136"/>
    </source>
</evidence>
<feature type="transmembrane region" description="Helical" evidence="7">
    <location>
        <begin position="308"/>
        <end position="330"/>
    </location>
</feature>
<comment type="subcellular location">
    <subcellularLocation>
        <location evidence="1">Cell membrane</location>
        <topology evidence="1">Multi-pass membrane protein</topology>
    </subcellularLocation>
</comment>
<protein>
    <submittedName>
        <fullName evidence="8">Lipopolysaccharide biosynthesis protein</fullName>
    </submittedName>
</protein>
<feature type="transmembrane region" description="Helical" evidence="7">
    <location>
        <begin position="462"/>
        <end position="482"/>
    </location>
</feature>
<dbReference type="EMBL" id="SRLE01000002">
    <property type="protein sequence ID" value="TGD75665.1"/>
    <property type="molecule type" value="Genomic_DNA"/>
</dbReference>
<reference evidence="8 9" key="1">
    <citation type="submission" date="2019-04" db="EMBL/GenBank/DDBJ databases">
        <title>Taxonomy of novel Haliea sp. from mangrove soil of West Coast of India.</title>
        <authorList>
            <person name="Verma A."/>
            <person name="Kumar P."/>
            <person name="Krishnamurthi S."/>
        </authorList>
    </citation>
    <scope>NUCLEOTIDE SEQUENCE [LARGE SCALE GENOMIC DNA]</scope>
    <source>
        <strain evidence="8 9">SAOS-164</strain>
    </source>
</reference>
<evidence type="ECO:0000313" key="8">
    <source>
        <dbReference type="EMBL" id="TGD75665.1"/>
    </source>
</evidence>
<feature type="transmembrane region" description="Helical" evidence="7">
    <location>
        <begin position="40"/>
        <end position="58"/>
    </location>
</feature>
<dbReference type="InterPro" id="IPR050833">
    <property type="entry name" value="Poly_Biosynth_Transport"/>
</dbReference>
<dbReference type="Proteomes" id="UP000298050">
    <property type="component" value="Unassembled WGS sequence"/>
</dbReference>
<evidence type="ECO:0000256" key="2">
    <source>
        <dbReference type="ARBA" id="ARBA00007430"/>
    </source>
</evidence>
<keyword evidence="3" id="KW-1003">Cell membrane</keyword>
<evidence type="ECO:0000256" key="7">
    <source>
        <dbReference type="SAM" id="Phobius"/>
    </source>
</evidence>
<keyword evidence="4 7" id="KW-0812">Transmembrane</keyword>
<name>A0A4Z0M8P6_9GAMM</name>
<evidence type="ECO:0000256" key="4">
    <source>
        <dbReference type="ARBA" id="ARBA00022692"/>
    </source>
</evidence>
<feature type="transmembrane region" description="Helical" evidence="7">
    <location>
        <begin position="168"/>
        <end position="187"/>
    </location>
</feature>
<proteinExistence type="inferred from homology"/>
<feature type="transmembrane region" description="Helical" evidence="7">
    <location>
        <begin position="135"/>
        <end position="156"/>
    </location>
</feature>
<evidence type="ECO:0000256" key="3">
    <source>
        <dbReference type="ARBA" id="ARBA00022475"/>
    </source>
</evidence>
<dbReference type="OrthoDB" id="8538786at2"/>
<keyword evidence="9" id="KW-1185">Reference proteome</keyword>
<comment type="caution">
    <text evidence="8">The sequence shown here is derived from an EMBL/GenBank/DDBJ whole genome shotgun (WGS) entry which is preliminary data.</text>
</comment>